<feature type="compositionally biased region" description="Polar residues" evidence="1">
    <location>
        <begin position="65"/>
        <end position="86"/>
    </location>
</feature>
<feature type="compositionally biased region" description="Polar residues" evidence="1">
    <location>
        <begin position="99"/>
        <end position="115"/>
    </location>
</feature>
<evidence type="ECO:0000256" key="1">
    <source>
        <dbReference type="SAM" id="MobiDB-lite"/>
    </source>
</evidence>
<dbReference type="EMBL" id="LGRX02035405">
    <property type="protein sequence ID" value="KAK3234973.1"/>
    <property type="molecule type" value="Genomic_DNA"/>
</dbReference>
<accession>A0AAE0BE65</accession>
<gene>
    <name evidence="2" type="ORF">CYMTET_54804</name>
</gene>
<dbReference type="Proteomes" id="UP001190700">
    <property type="component" value="Unassembled WGS sequence"/>
</dbReference>
<evidence type="ECO:0000313" key="2">
    <source>
        <dbReference type="EMBL" id="KAK3234973.1"/>
    </source>
</evidence>
<proteinExistence type="predicted"/>
<feature type="region of interest" description="Disordered" evidence="1">
    <location>
        <begin position="14"/>
        <end position="115"/>
    </location>
</feature>
<protein>
    <submittedName>
        <fullName evidence="2">Uncharacterized protein</fullName>
    </submittedName>
</protein>
<name>A0AAE0BE65_9CHLO</name>
<comment type="caution">
    <text evidence="2">The sequence shown here is derived from an EMBL/GenBank/DDBJ whole genome shotgun (WGS) entry which is preliminary data.</text>
</comment>
<dbReference type="AlphaFoldDB" id="A0AAE0BE65"/>
<sequence>MGVKHFTKVIREQVTSGDVPVTQLAPGTRLLIDGPSSDDDSHSDSHPGGSSDSDDDDFFRKRRSTPGSPQNTAGTQGTAARPQNTGGIPETEARDESARATSEGENMESQKCSMSNLGKYTALQKINGGNS</sequence>
<organism evidence="2 3">
    <name type="scientific">Cymbomonas tetramitiformis</name>
    <dbReference type="NCBI Taxonomy" id="36881"/>
    <lineage>
        <taxon>Eukaryota</taxon>
        <taxon>Viridiplantae</taxon>
        <taxon>Chlorophyta</taxon>
        <taxon>Pyramimonadophyceae</taxon>
        <taxon>Pyramimonadales</taxon>
        <taxon>Pyramimonadaceae</taxon>
        <taxon>Cymbomonas</taxon>
    </lineage>
</organism>
<keyword evidence="3" id="KW-1185">Reference proteome</keyword>
<reference evidence="2 3" key="1">
    <citation type="journal article" date="2015" name="Genome Biol. Evol.">
        <title>Comparative Genomics of a Bacterivorous Green Alga Reveals Evolutionary Causalities and Consequences of Phago-Mixotrophic Mode of Nutrition.</title>
        <authorList>
            <person name="Burns J.A."/>
            <person name="Paasch A."/>
            <person name="Narechania A."/>
            <person name="Kim E."/>
        </authorList>
    </citation>
    <scope>NUCLEOTIDE SEQUENCE [LARGE SCALE GENOMIC DNA]</scope>
    <source>
        <strain evidence="2 3">PLY_AMNH</strain>
    </source>
</reference>
<evidence type="ECO:0000313" key="3">
    <source>
        <dbReference type="Proteomes" id="UP001190700"/>
    </source>
</evidence>